<dbReference type="EMBL" id="JANPWZ010000196">
    <property type="protein sequence ID" value="KAJ3578579.1"/>
    <property type="molecule type" value="Genomic_DNA"/>
</dbReference>
<keyword evidence="2" id="KW-1185">Reference proteome</keyword>
<reference evidence="1" key="1">
    <citation type="submission" date="2022-07" db="EMBL/GenBank/DDBJ databases">
        <title>Genome Sequence of Xylaria arbuscula.</title>
        <authorList>
            <person name="Buettner E."/>
        </authorList>
    </citation>
    <scope>NUCLEOTIDE SEQUENCE</scope>
    <source>
        <strain evidence="1">VT107</strain>
    </source>
</reference>
<dbReference type="Pfam" id="PF13095">
    <property type="entry name" value="FTA2"/>
    <property type="match status" value="1"/>
</dbReference>
<evidence type="ECO:0000313" key="2">
    <source>
        <dbReference type="Proteomes" id="UP001148614"/>
    </source>
</evidence>
<proteinExistence type="predicted"/>
<dbReference type="AlphaFoldDB" id="A0A9W8NKM9"/>
<organism evidence="1 2">
    <name type="scientific">Xylaria arbuscula</name>
    <dbReference type="NCBI Taxonomy" id="114810"/>
    <lineage>
        <taxon>Eukaryota</taxon>
        <taxon>Fungi</taxon>
        <taxon>Dikarya</taxon>
        <taxon>Ascomycota</taxon>
        <taxon>Pezizomycotina</taxon>
        <taxon>Sordariomycetes</taxon>
        <taxon>Xylariomycetidae</taxon>
        <taxon>Xylariales</taxon>
        <taxon>Xylariaceae</taxon>
        <taxon>Xylaria</taxon>
    </lineage>
</organism>
<protein>
    <submittedName>
        <fullName evidence="1">Uncharacterized protein</fullName>
    </submittedName>
</protein>
<evidence type="ECO:0000313" key="1">
    <source>
        <dbReference type="EMBL" id="KAJ3578579.1"/>
    </source>
</evidence>
<dbReference type="InterPro" id="IPR025213">
    <property type="entry name" value="Sim4_Fta2"/>
</dbReference>
<comment type="caution">
    <text evidence="1">The sequence shown here is derived from an EMBL/GenBank/DDBJ whole genome shotgun (WGS) entry which is preliminary data.</text>
</comment>
<dbReference type="VEuPathDB" id="FungiDB:F4678DRAFT_470917"/>
<name>A0A9W8NKM9_9PEZI</name>
<accession>A0A9W8NKM9</accession>
<dbReference type="Proteomes" id="UP001148614">
    <property type="component" value="Unassembled WGS sequence"/>
</dbReference>
<gene>
    <name evidence="1" type="ORF">NPX13_g1990</name>
</gene>
<sequence>MLKVFKFYDPSATKWSWGRRLDEDYPIEKAIYYTDPFYAECRAYGRIKEAAGKGEIRGKIAAKCHGYLFLNTDAQRWLRTNGYDLGAGYFSDDLLAMQGGFGRPRAIVKDLEIEGPGVADQTPQQIRKSFWAVRQLNLLGIYNRDVRAENFRNGWLVDFDMSCTIPHDIYDSLPSFEAHTMKGRDLVSFEDMLEEAGVKMRFLRTKYYNFRPRRK</sequence>